<protein>
    <submittedName>
        <fullName evidence="2">Uncharacterized protein</fullName>
    </submittedName>
</protein>
<gene>
    <name evidence="2" type="ORF">BXZ70DRAFT_1008547</name>
</gene>
<feature type="region of interest" description="Disordered" evidence="1">
    <location>
        <begin position="69"/>
        <end position="137"/>
    </location>
</feature>
<evidence type="ECO:0000313" key="3">
    <source>
        <dbReference type="Proteomes" id="UP000813824"/>
    </source>
</evidence>
<evidence type="ECO:0000256" key="1">
    <source>
        <dbReference type="SAM" id="MobiDB-lite"/>
    </source>
</evidence>
<organism evidence="2 3">
    <name type="scientific">Cristinia sonorae</name>
    <dbReference type="NCBI Taxonomy" id="1940300"/>
    <lineage>
        <taxon>Eukaryota</taxon>
        <taxon>Fungi</taxon>
        <taxon>Dikarya</taxon>
        <taxon>Basidiomycota</taxon>
        <taxon>Agaricomycotina</taxon>
        <taxon>Agaricomycetes</taxon>
        <taxon>Agaricomycetidae</taxon>
        <taxon>Agaricales</taxon>
        <taxon>Pleurotineae</taxon>
        <taxon>Stephanosporaceae</taxon>
        <taxon>Cristinia</taxon>
    </lineage>
</organism>
<sequence>MFSVASRSALKRSIATSSRSAAAATRFYSSTMHDNDPEARSPSTDLCQSYSYHKNSPIHNAPGWNEELASASEAAVKADRSEHKPHELAEHTIKHVRERHSEKTVTPAGNEERVDAREASYERDEISGPLKSPKGST</sequence>
<feature type="region of interest" description="Disordered" evidence="1">
    <location>
        <begin position="1"/>
        <end position="23"/>
    </location>
</feature>
<evidence type="ECO:0000313" key="2">
    <source>
        <dbReference type="EMBL" id="KAH8100030.1"/>
    </source>
</evidence>
<feature type="compositionally biased region" description="Basic and acidic residues" evidence="1">
    <location>
        <begin position="110"/>
        <end position="126"/>
    </location>
</feature>
<name>A0A8K0XPE2_9AGAR</name>
<reference evidence="2" key="1">
    <citation type="journal article" date="2021" name="New Phytol.">
        <title>Evolutionary innovations through gain and loss of genes in the ectomycorrhizal Boletales.</title>
        <authorList>
            <person name="Wu G."/>
            <person name="Miyauchi S."/>
            <person name="Morin E."/>
            <person name="Kuo A."/>
            <person name="Drula E."/>
            <person name="Varga T."/>
            <person name="Kohler A."/>
            <person name="Feng B."/>
            <person name="Cao Y."/>
            <person name="Lipzen A."/>
            <person name="Daum C."/>
            <person name="Hundley H."/>
            <person name="Pangilinan J."/>
            <person name="Johnson J."/>
            <person name="Barry K."/>
            <person name="LaButti K."/>
            <person name="Ng V."/>
            <person name="Ahrendt S."/>
            <person name="Min B."/>
            <person name="Choi I.G."/>
            <person name="Park H."/>
            <person name="Plett J.M."/>
            <person name="Magnuson J."/>
            <person name="Spatafora J.W."/>
            <person name="Nagy L.G."/>
            <person name="Henrissat B."/>
            <person name="Grigoriev I.V."/>
            <person name="Yang Z.L."/>
            <person name="Xu J."/>
            <person name="Martin F.M."/>
        </authorList>
    </citation>
    <scope>NUCLEOTIDE SEQUENCE</scope>
    <source>
        <strain evidence="2">KKN 215</strain>
    </source>
</reference>
<feature type="compositionally biased region" description="Basic and acidic residues" evidence="1">
    <location>
        <begin position="76"/>
        <end position="103"/>
    </location>
</feature>
<dbReference type="OrthoDB" id="529205at2759"/>
<accession>A0A8K0XPE2</accession>
<proteinExistence type="predicted"/>
<dbReference type="AlphaFoldDB" id="A0A8K0XPE2"/>
<keyword evidence="3" id="KW-1185">Reference proteome</keyword>
<feature type="compositionally biased region" description="Low complexity" evidence="1">
    <location>
        <begin position="12"/>
        <end position="23"/>
    </location>
</feature>
<dbReference type="EMBL" id="JAEVFJ010000017">
    <property type="protein sequence ID" value="KAH8100030.1"/>
    <property type="molecule type" value="Genomic_DNA"/>
</dbReference>
<dbReference type="Proteomes" id="UP000813824">
    <property type="component" value="Unassembled WGS sequence"/>
</dbReference>
<comment type="caution">
    <text evidence="2">The sequence shown here is derived from an EMBL/GenBank/DDBJ whole genome shotgun (WGS) entry which is preliminary data.</text>
</comment>